<keyword evidence="7" id="KW-0802">TPR repeat</keyword>
<evidence type="ECO:0000313" key="11">
    <source>
        <dbReference type="EMBL" id="CCJ28441.1"/>
    </source>
</evidence>
<dbReference type="SUPFAM" id="SSF46934">
    <property type="entry name" value="UBA-like"/>
    <property type="match status" value="1"/>
</dbReference>
<dbReference type="Gene3D" id="1.10.1520.10">
    <property type="entry name" value="Ribonuclease III domain"/>
    <property type="match status" value="1"/>
</dbReference>
<evidence type="ECO:0000256" key="6">
    <source>
        <dbReference type="ARBA" id="ARBA00034031"/>
    </source>
</evidence>
<feature type="non-terminal residue" evidence="11">
    <location>
        <position position="1826"/>
    </location>
</feature>
<dbReference type="Gene3D" id="1.10.287.110">
    <property type="entry name" value="DnaJ domain"/>
    <property type="match status" value="1"/>
</dbReference>
<dbReference type="InterPro" id="IPR036167">
    <property type="entry name" value="tRNA_intron_Endo_cat-like_sf"/>
</dbReference>
<organism evidence="12">
    <name type="scientific">Pneumocystis jirovecii</name>
    <name type="common">Human pneumocystis pneumonia agent</name>
    <dbReference type="NCBI Taxonomy" id="42068"/>
    <lineage>
        <taxon>Eukaryota</taxon>
        <taxon>Fungi</taxon>
        <taxon>Dikarya</taxon>
        <taxon>Ascomycota</taxon>
        <taxon>Taphrinomycotina</taxon>
        <taxon>Pneumocystomycetes</taxon>
        <taxon>Pneumocystaceae</taxon>
        <taxon>Pneumocystis</taxon>
    </lineage>
</organism>
<dbReference type="Gene3D" id="1.25.40.10">
    <property type="entry name" value="Tetratricopeptide repeat domain"/>
    <property type="match status" value="1"/>
</dbReference>
<dbReference type="Gene3D" id="3.40.50.300">
    <property type="entry name" value="P-loop containing nucleotide triphosphate hydrolases"/>
    <property type="match status" value="1"/>
</dbReference>
<comment type="similarity">
    <text evidence="2">Belongs to the tRNA-intron endonuclease family.</text>
</comment>
<reference evidence="11 12" key="1">
    <citation type="journal article" date="2012" name="MBio">
        <title>De novo assembly of the Pneumocystis jirovecii genome from a single bronchoalveolar lavage fluid specimen from a patient.</title>
        <authorList>
            <person name="Cisse O.H."/>
            <person name="Pagni M."/>
            <person name="Hauser P.M."/>
        </authorList>
    </citation>
    <scope>NUCLEOTIDE SEQUENCE [LARGE SCALE GENOMIC DNA]</scope>
    <source>
        <strain evidence="11 12">SE8</strain>
    </source>
</reference>
<dbReference type="InterPro" id="IPR036389">
    <property type="entry name" value="RNase_III_sf"/>
</dbReference>
<evidence type="ECO:0000256" key="2">
    <source>
        <dbReference type="ARBA" id="ARBA00008078"/>
    </source>
</evidence>
<dbReference type="GO" id="GO:0003676">
    <property type="term" value="F:nucleic acid binding"/>
    <property type="evidence" value="ECO:0007669"/>
    <property type="project" value="InterPro"/>
</dbReference>
<accession>L0P7T3</accession>
<dbReference type="EMBL" id="CAKM01000072">
    <property type="protein sequence ID" value="CCJ28441.1"/>
    <property type="molecule type" value="Genomic_DNA"/>
</dbReference>
<dbReference type="PROSITE" id="PS50030">
    <property type="entry name" value="UBA"/>
    <property type="match status" value="1"/>
</dbReference>
<dbReference type="SUPFAM" id="SSF69065">
    <property type="entry name" value="RNase III domain-like"/>
    <property type="match status" value="1"/>
</dbReference>
<sequence>MESQKKSSESVQFASSKVPQEIQRSARLNVQEKNAMGENTLKGKKYEEIRTETEEVSKGKISSFYDTSSDFYQDISLLSFESTCKPSITEKESSNEFTYEHKRIEDKTLLSLNNSFCRKTKTSDSSFDVSFLDQLSILNDSTNNKTAVENNESQEDDLFEVFNRPVQDFIENNIFNDNCSYLQQDNLLLNSQKSNEFESLEDEIVMQLIDMGFNYEQVIKAMEMTEKKDIDSIISLLMTLNFLDDEKKQKGSQKNYIVNNRKESYPVSDSHLSPNLFDKANTIFNQGKLYFQKTIQNSGTNSNIYSSLLKMPKWMKHKSSLSNQKLPEEKRKFNETTHKTSVQNIENYNFLDFSSDEPVKIPSSTQPFESFKEDIITQEHRDHFENFEYNSKNFIEHTHSEPICKNLFFQNVSFSSDPKPEYIKQPDLFTSSSLIHQLNIKRELASDAFNNGNYSKALEIYTEAIEHLPSGHVLKILFLANRSLCYLRMGNSEACLLDCNKALKFIAEKKDIQENVLFGKNINHIWKKIIIRRAQTLQQLERFEEARCQWEEIINANIGYSKALDAKHYCERALNSNILIDINPLENFENQTSKNIRETSCKNLDKKDTLFVSTETRALKKTHINTLDSENEKKVFLYDKVEQHVSKWVNGKENNLRALISTLDQVLWASLGWESISMANLLSTLQVKKAYIKAISKIHPDKCLIKYPYAKKPYLQSFSDVDFSLYIFCEPFLFKKDILALNIKINELLKLIKHNSFDISILHYTSDNEVKELKEVRILLRNTEKNSKNRIKTLKEVKISPKSNQNMNKIIKIYESVSISQNNFTSFYNSFNFNFPNSGKKTFKYQFIYHSPKNSLKTFPMIANHSNFSQRNTFSKYKQRSYEKLPSKRNTSHPLSDIQNSCSKFLSTPLYNPSFNMTKTFKDKQFDIHTHLKENVCPTAQSSTQGFAKDNISIKIASDTSNAFENEAAHFTLPAHEKKLMFKEQHNQEGQIFDNHVSIDMIFSNSKTNSTKTHDKKKSLKDIKRSSVNIVDLDIMLPLLESSTIPSRTSKYKQPKIFSPIKINNIYEDSLRLLKQIHDDNRRRVDVEHSHVRFLGDLVLNLWDCGGQDSFMENYLSAQRDHVFRNVEVLIYVFDVESREFDMDLHTYESCLEAIRENSPKARVFCLIHKMDLVQEEMKDYIYQERSKILYKRSENLETMILATSIWDETLYKAWSSIVYTLVPNVPTLEKHLKQFAFHAEADEVVLFERTTFLVISHTSHSEFNHPDVHRFEKISNIVKQFKLSTRVPVCCGTLDASSASVRVDDAFSIERLWEGGFFGKGSLSRSTLSWKTRMKRLLGLIGPNEGITSEERTFQRRVARRAFKRRRAEMEKKLGLGLNKANDEESQELEINTEIKEVLEEEEDIEEVYGGSVTELGVEEQLEIFSSLEHMQLHLEEAFFLSYGLGVLKIDISKEMGVKTSMDLLLLFCSLSSGLNMQVESRIKQPVHADNRFLVSYVAYHHYRSLGWVVRPGVKFAVDWLLYKQGPIFSHSEFTIVVLPSYSDEVRKEKELSWYWLHCINRVVSQTVVLCYVEIPPKAVFEEAVKTNRVDEVLKKYRIQEIGYYSITKNIDFTSIQNVKMKYFLRIPTYYFQKVSRSFNIFHPAFSNSQKRFFQTSIDDKEQLKNYKDLSTDDSFNSILEFYSNLFDLSKAEVPSFLPPDLLWQALTHKSYQHGKFPYNEKLSFQGCQVLKFHLALYTVSSFSIYENKDILTLKKVYDFISPQTMGVLALQYGIDKNNHKESGLLKIASESLCAIIGAIFLHKGGAVTKEFIEKKIFSQKTLND</sequence>
<dbReference type="SUPFAM" id="SSF48452">
    <property type="entry name" value="TPR-like"/>
    <property type="match status" value="1"/>
</dbReference>
<evidence type="ECO:0000259" key="10">
    <source>
        <dbReference type="PROSITE" id="PS50142"/>
    </source>
</evidence>
<dbReference type="InterPro" id="IPR036869">
    <property type="entry name" value="J_dom_sf"/>
</dbReference>
<dbReference type="GO" id="GO:0000379">
    <property type="term" value="P:tRNA-type intron splice site recognition and cleavage"/>
    <property type="evidence" value="ECO:0007669"/>
    <property type="project" value="TreeGrafter"/>
</dbReference>
<dbReference type="Pfam" id="PF14622">
    <property type="entry name" value="Ribonucleas_3_3"/>
    <property type="match status" value="1"/>
</dbReference>
<dbReference type="Pfam" id="PF01974">
    <property type="entry name" value="tRNA_int_endo"/>
    <property type="match status" value="1"/>
</dbReference>
<dbReference type="PANTHER" id="PTHR21227:SF0">
    <property type="entry name" value="TRNA-SPLICING ENDONUCLEASE SUBUNIT SEN2"/>
    <property type="match status" value="1"/>
</dbReference>
<keyword evidence="5" id="KW-0342">GTP-binding</keyword>
<dbReference type="InterPro" id="IPR027417">
    <property type="entry name" value="P-loop_NTPase"/>
</dbReference>
<dbReference type="InterPro" id="IPR015940">
    <property type="entry name" value="UBA"/>
</dbReference>
<comment type="caution">
    <text evidence="11">The sequence shown here is derived from an EMBL/GenBank/DDBJ whole genome shotgun (WGS) entry which is preliminary data.</text>
</comment>
<dbReference type="Proteomes" id="UP000010422">
    <property type="component" value="Unassembled WGS sequence"/>
</dbReference>
<dbReference type="EC" id="4.6.1.16" evidence="3"/>
<dbReference type="GO" id="GO:0000213">
    <property type="term" value="F:tRNA-intron lyase activity"/>
    <property type="evidence" value="ECO:0007669"/>
    <property type="project" value="UniProtKB-EC"/>
</dbReference>
<dbReference type="CDD" id="cd00593">
    <property type="entry name" value="RIBOc"/>
    <property type="match status" value="1"/>
</dbReference>
<dbReference type="SMART" id="SM00028">
    <property type="entry name" value="TPR"/>
    <property type="match status" value="2"/>
</dbReference>
<evidence type="ECO:0000313" key="12">
    <source>
        <dbReference type="Proteomes" id="UP000010422"/>
    </source>
</evidence>
<dbReference type="VEuPathDB" id="FungiDB:PNEJI1_002769"/>
<dbReference type="Gene3D" id="1.10.8.10">
    <property type="entry name" value="DNA helicase RuvA subunit, C-terminal domain"/>
    <property type="match status" value="1"/>
</dbReference>
<dbReference type="PROSITE" id="PS50142">
    <property type="entry name" value="RNASE_3_2"/>
    <property type="match status" value="1"/>
</dbReference>
<feature type="compositionally biased region" description="Polar residues" evidence="8">
    <location>
        <begin position="9"/>
        <end position="32"/>
    </location>
</feature>
<evidence type="ECO:0000256" key="3">
    <source>
        <dbReference type="ARBA" id="ARBA00012573"/>
    </source>
</evidence>
<dbReference type="InterPro" id="IPR011990">
    <property type="entry name" value="TPR-like_helical_dom_sf"/>
</dbReference>
<feature type="domain" description="RNase III" evidence="10">
    <location>
        <begin position="1677"/>
        <end position="1806"/>
    </location>
</feature>
<dbReference type="InParanoid" id="L0P7T3"/>
<evidence type="ECO:0000259" key="9">
    <source>
        <dbReference type="PROSITE" id="PS50030"/>
    </source>
</evidence>
<keyword evidence="4" id="KW-0547">Nucleotide-binding</keyword>
<dbReference type="SMART" id="SM00535">
    <property type="entry name" value="RIBOc"/>
    <property type="match status" value="1"/>
</dbReference>
<evidence type="ECO:0000256" key="4">
    <source>
        <dbReference type="ARBA" id="ARBA00022741"/>
    </source>
</evidence>
<dbReference type="InterPro" id="IPR006676">
    <property type="entry name" value="tRNA_splic"/>
</dbReference>
<evidence type="ECO:0000256" key="1">
    <source>
        <dbReference type="ARBA" id="ARBA00007756"/>
    </source>
</evidence>
<dbReference type="Gene3D" id="3.40.1350.10">
    <property type="match status" value="1"/>
</dbReference>
<dbReference type="SUPFAM" id="SSF53032">
    <property type="entry name" value="tRNA-intron endonuclease catalytic domain-like"/>
    <property type="match status" value="1"/>
</dbReference>
<dbReference type="Gene3D" id="3.30.450.190">
    <property type="match status" value="1"/>
</dbReference>
<evidence type="ECO:0000256" key="5">
    <source>
        <dbReference type="ARBA" id="ARBA00023134"/>
    </source>
</evidence>
<dbReference type="InterPro" id="IPR006677">
    <property type="entry name" value="tRNA_intron_Endonuc_cat-like"/>
</dbReference>
<dbReference type="InterPro" id="IPR000999">
    <property type="entry name" value="RNase_III_dom"/>
</dbReference>
<feature type="domain" description="UBA" evidence="9">
    <location>
        <begin position="199"/>
        <end position="240"/>
    </location>
</feature>
<dbReference type="InterPro" id="IPR009060">
    <property type="entry name" value="UBA-like_sf"/>
</dbReference>
<gene>
    <name evidence="11" type="ORF">PNEJI1_002769</name>
</gene>
<dbReference type="InterPro" id="IPR019734">
    <property type="entry name" value="TPR_rpt"/>
</dbReference>
<evidence type="ECO:0000256" key="8">
    <source>
        <dbReference type="SAM" id="MobiDB-lite"/>
    </source>
</evidence>
<dbReference type="SUPFAM" id="SSF52540">
    <property type="entry name" value="P-loop containing nucleoside triphosphate hydrolases"/>
    <property type="match status" value="1"/>
</dbReference>
<feature type="region of interest" description="Disordered" evidence="8">
    <location>
        <begin position="1"/>
        <end position="36"/>
    </location>
</feature>
<dbReference type="InterPro" id="IPR006762">
    <property type="entry name" value="Gtr1_RagA"/>
</dbReference>
<comment type="catalytic activity">
    <reaction evidence="6">
        <text>pretRNA = a 3'-half-tRNA molecule with a 5'-OH end + a 5'-half-tRNA molecule with a 2',3'-cyclic phosphate end + an intron with a 2',3'-cyclic phosphate and a 5'-hydroxyl terminus.</text>
        <dbReference type="EC" id="4.6.1.16"/>
    </reaction>
</comment>
<dbReference type="GO" id="GO:0005525">
    <property type="term" value="F:GTP binding"/>
    <property type="evidence" value="ECO:0007669"/>
    <property type="project" value="UniProtKB-KW"/>
</dbReference>
<dbReference type="CDD" id="cd22363">
    <property type="entry name" value="tRNA-intron_lyase_C"/>
    <property type="match status" value="1"/>
</dbReference>
<comment type="similarity">
    <text evidence="1">Belongs to the GTR/RAG GTP-binding protein family.</text>
</comment>
<dbReference type="STRING" id="1209962.L0P7T3"/>
<dbReference type="Pfam" id="PF04670">
    <property type="entry name" value="Gtr1_RagA"/>
    <property type="match status" value="1"/>
</dbReference>
<dbReference type="GO" id="GO:0005737">
    <property type="term" value="C:cytoplasm"/>
    <property type="evidence" value="ECO:0007669"/>
    <property type="project" value="TreeGrafter"/>
</dbReference>
<dbReference type="PANTHER" id="PTHR21227">
    <property type="entry name" value="TRNA-SPLICING ENDONUCLEASE SUBUNIT SEN2"/>
    <property type="match status" value="1"/>
</dbReference>
<dbReference type="GO" id="GO:0000214">
    <property type="term" value="C:tRNA-intron endonuclease complex"/>
    <property type="evidence" value="ECO:0007669"/>
    <property type="project" value="TreeGrafter"/>
</dbReference>
<evidence type="ECO:0000256" key="7">
    <source>
        <dbReference type="PROSITE-ProRule" id="PRU00339"/>
    </source>
</evidence>
<protein>
    <recommendedName>
        <fullName evidence="3">tRNA-intron lyase</fullName>
        <ecNumber evidence="3">4.6.1.16</ecNumber>
    </recommendedName>
</protein>
<dbReference type="InterPro" id="IPR011856">
    <property type="entry name" value="tRNA_endonuc-like_dom_sf"/>
</dbReference>
<feature type="repeat" description="TPR" evidence="7">
    <location>
        <begin position="438"/>
        <end position="471"/>
    </location>
</feature>
<dbReference type="PROSITE" id="PS50005">
    <property type="entry name" value="TPR"/>
    <property type="match status" value="1"/>
</dbReference>
<name>L0P7T3_PNEJI</name>
<dbReference type="SUPFAM" id="SSF46565">
    <property type="entry name" value="Chaperone J-domain"/>
    <property type="match status" value="1"/>
</dbReference>
<proteinExistence type="inferred from homology"/>
<dbReference type="GO" id="GO:0004525">
    <property type="term" value="F:ribonuclease III activity"/>
    <property type="evidence" value="ECO:0007669"/>
    <property type="project" value="InterPro"/>
</dbReference>